<dbReference type="InParanoid" id="A0A1E5RDZ0"/>
<proteinExistence type="predicted"/>
<comment type="caution">
    <text evidence="2">The sequence shown here is derived from an EMBL/GenBank/DDBJ whole genome shotgun (WGS) entry which is preliminary data.</text>
</comment>
<feature type="compositionally biased region" description="Polar residues" evidence="1">
    <location>
        <begin position="1"/>
        <end position="29"/>
    </location>
</feature>
<dbReference type="EMBL" id="LPNM01000007">
    <property type="protein sequence ID" value="OEJ85086.1"/>
    <property type="molecule type" value="Genomic_DNA"/>
</dbReference>
<sequence>MSTILNNTDNNTTMQPPSFYKNTNDSTQGSSSSFFQSFPVDLTTVKGYLEFIQKKGGPSKVITEFNEDKSGGVVLNGKGDKIATVSGEAMEYLIKLAS</sequence>
<feature type="region of interest" description="Disordered" evidence="1">
    <location>
        <begin position="1"/>
        <end position="32"/>
    </location>
</feature>
<dbReference type="FunCoup" id="A0A1E5RDZ0">
    <property type="interactions" value="71"/>
</dbReference>
<keyword evidence="3" id="KW-1185">Reference proteome</keyword>
<name>A0A1E5RDZ0_9ASCO</name>
<gene>
    <name evidence="2" type="ORF">AWRI3579_g2140</name>
</gene>
<evidence type="ECO:0000313" key="2">
    <source>
        <dbReference type="EMBL" id="OEJ85086.1"/>
    </source>
</evidence>
<accession>A0A1E5RDZ0</accession>
<organism evidence="2 3">
    <name type="scientific">Hanseniaspora osmophila</name>
    <dbReference type="NCBI Taxonomy" id="56408"/>
    <lineage>
        <taxon>Eukaryota</taxon>
        <taxon>Fungi</taxon>
        <taxon>Dikarya</taxon>
        <taxon>Ascomycota</taxon>
        <taxon>Saccharomycotina</taxon>
        <taxon>Saccharomycetes</taxon>
        <taxon>Saccharomycodales</taxon>
        <taxon>Saccharomycodaceae</taxon>
        <taxon>Hanseniaspora</taxon>
    </lineage>
</organism>
<evidence type="ECO:0000256" key="1">
    <source>
        <dbReference type="SAM" id="MobiDB-lite"/>
    </source>
</evidence>
<reference evidence="3" key="1">
    <citation type="journal article" date="2016" name="Genome Announc.">
        <title>Genome sequences of three species of Hanseniaspora isolated from spontaneous wine fermentations.</title>
        <authorList>
            <person name="Sternes P.R."/>
            <person name="Lee D."/>
            <person name="Kutyna D.R."/>
            <person name="Borneman A.R."/>
        </authorList>
    </citation>
    <scope>NUCLEOTIDE SEQUENCE [LARGE SCALE GENOMIC DNA]</scope>
    <source>
        <strain evidence="3">AWRI3579</strain>
    </source>
</reference>
<dbReference type="Proteomes" id="UP000095728">
    <property type="component" value="Unassembled WGS sequence"/>
</dbReference>
<protein>
    <submittedName>
        <fullName evidence="2">Uncharacterized protein</fullName>
    </submittedName>
</protein>
<dbReference type="AlphaFoldDB" id="A0A1E5RDZ0"/>
<dbReference type="OrthoDB" id="3978317at2759"/>
<evidence type="ECO:0000313" key="3">
    <source>
        <dbReference type="Proteomes" id="UP000095728"/>
    </source>
</evidence>